<accession>A0A3N4IA60</accession>
<evidence type="ECO:0000313" key="4">
    <source>
        <dbReference type="Proteomes" id="UP000275078"/>
    </source>
</evidence>
<name>A0A3N4IA60_ASCIM</name>
<feature type="coiled-coil region" evidence="1">
    <location>
        <begin position="35"/>
        <end position="117"/>
    </location>
</feature>
<proteinExistence type="predicted"/>
<feature type="region of interest" description="Disordered" evidence="2">
    <location>
        <begin position="136"/>
        <end position="156"/>
    </location>
</feature>
<reference evidence="3 4" key="1">
    <citation type="journal article" date="2018" name="Nat. Ecol. Evol.">
        <title>Pezizomycetes genomes reveal the molecular basis of ectomycorrhizal truffle lifestyle.</title>
        <authorList>
            <person name="Murat C."/>
            <person name="Payen T."/>
            <person name="Noel B."/>
            <person name="Kuo A."/>
            <person name="Morin E."/>
            <person name="Chen J."/>
            <person name="Kohler A."/>
            <person name="Krizsan K."/>
            <person name="Balestrini R."/>
            <person name="Da Silva C."/>
            <person name="Montanini B."/>
            <person name="Hainaut M."/>
            <person name="Levati E."/>
            <person name="Barry K.W."/>
            <person name="Belfiori B."/>
            <person name="Cichocki N."/>
            <person name="Clum A."/>
            <person name="Dockter R.B."/>
            <person name="Fauchery L."/>
            <person name="Guy J."/>
            <person name="Iotti M."/>
            <person name="Le Tacon F."/>
            <person name="Lindquist E.A."/>
            <person name="Lipzen A."/>
            <person name="Malagnac F."/>
            <person name="Mello A."/>
            <person name="Molinier V."/>
            <person name="Miyauchi S."/>
            <person name="Poulain J."/>
            <person name="Riccioni C."/>
            <person name="Rubini A."/>
            <person name="Sitrit Y."/>
            <person name="Splivallo R."/>
            <person name="Traeger S."/>
            <person name="Wang M."/>
            <person name="Zifcakova L."/>
            <person name="Wipf D."/>
            <person name="Zambonelli A."/>
            <person name="Paolocci F."/>
            <person name="Nowrousian M."/>
            <person name="Ottonello S."/>
            <person name="Baldrian P."/>
            <person name="Spatafora J.W."/>
            <person name="Henrissat B."/>
            <person name="Nagy L.G."/>
            <person name="Aury J.M."/>
            <person name="Wincker P."/>
            <person name="Grigoriev I.V."/>
            <person name="Bonfante P."/>
            <person name="Martin F.M."/>
        </authorList>
    </citation>
    <scope>NUCLEOTIDE SEQUENCE [LARGE SCALE GENOMIC DNA]</scope>
    <source>
        <strain evidence="3 4">RN42</strain>
    </source>
</reference>
<keyword evidence="1" id="KW-0175">Coiled coil</keyword>
<dbReference type="AlphaFoldDB" id="A0A3N4IA60"/>
<sequence length="156" mass="17877">MPQPSSAPAQDQANSQVLASCQWQCSTPTRCCIENNDYRAELEKSDEARRDMENVHIRLGEELERKLGRTKWDIEVLELKNERDRLHNSLENAVQKVKRLEEEKQVLQGQLENMAIQSYLGCPSCGLGQGIGKRAFREDSPDFEQERDVGCKRSRA</sequence>
<dbReference type="EMBL" id="ML119668">
    <property type="protein sequence ID" value="RPA82975.1"/>
    <property type="molecule type" value="Genomic_DNA"/>
</dbReference>
<keyword evidence="4" id="KW-1185">Reference proteome</keyword>
<gene>
    <name evidence="3" type="ORF">BJ508DRAFT_360891</name>
</gene>
<evidence type="ECO:0000313" key="3">
    <source>
        <dbReference type="EMBL" id="RPA82975.1"/>
    </source>
</evidence>
<evidence type="ECO:0000256" key="1">
    <source>
        <dbReference type="SAM" id="Coils"/>
    </source>
</evidence>
<protein>
    <submittedName>
        <fullName evidence="3">Uncharacterized protein</fullName>
    </submittedName>
</protein>
<dbReference type="Proteomes" id="UP000275078">
    <property type="component" value="Unassembled WGS sequence"/>
</dbReference>
<organism evidence="3 4">
    <name type="scientific">Ascobolus immersus RN42</name>
    <dbReference type="NCBI Taxonomy" id="1160509"/>
    <lineage>
        <taxon>Eukaryota</taxon>
        <taxon>Fungi</taxon>
        <taxon>Dikarya</taxon>
        <taxon>Ascomycota</taxon>
        <taxon>Pezizomycotina</taxon>
        <taxon>Pezizomycetes</taxon>
        <taxon>Pezizales</taxon>
        <taxon>Ascobolaceae</taxon>
        <taxon>Ascobolus</taxon>
    </lineage>
</organism>
<evidence type="ECO:0000256" key="2">
    <source>
        <dbReference type="SAM" id="MobiDB-lite"/>
    </source>
</evidence>